<dbReference type="SMART" id="SM00889">
    <property type="entry name" value="EFG_IV"/>
    <property type="match status" value="1"/>
</dbReference>
<evidence type="ECO:0000259" key="8">
    <source>
        <dbReference type="PROSITE" id="PS51722"/>
    </source>
</evidence>
<dbReference type="InterPro" id="IPR009022">
    <property type="entry name" value="EFG_III"/>
</dbReference>
<dbReference type="CDD" id="cd03713">
    <property type="entry name" value="EFG_mtEFG_C"/>
    <property type="match status" value="1"/>
</dbReference>
<feature type="domain" description="Tr-type G" evidence="8">
    <location>
        <begin position="8"/>
        <end position="298"/>
    </location>
</feature>
<dbReference type="InterPro" id="IPR005225">
    <property type="entry name" value="Small_GTP-bd"/>
</dbReference>
<dbReference type="PANTHER" id="PTHR43261:SF1">
    <property type="entry name" value="RIBOSOME-RELEASING FACTOR 2, MITOCHONDRIAL"/>
    <property type="match status" value="1"/>
</dbReference>
<dbReference type="GO" id="GO:0005525">
    <property type="term" value="F:GTP binding"/>
    <property type="evidence" value="ECO:0007669"/>
    <property type="project" value="UniProtKB-UniRule"/>
</dbReference>
<dbReference type="EMBL" id="MHSS01000002">
    <property type="protein sequence ID" value="OHA48917.1"/>
    <property type="molecule type" value="Genomic_DNA"/>
</dbReference>
<dbReference type="SUPFAM" id="SSF54980">
    <property type="entry name" value="EF-G C-terminal domain-like"/>
    <property type="match status" value="2"/>
</dbReference>
<dbReference type="Gene3D" id="2.40.30.10">
    <property type="entry name" value="Translation factors"/>
    <property type="match status" value="1"/>
</dbReference>
<dbReference type="FunFam" id="3.30.70.870:FF:000001">
    <property type="entry name" value="Elongation factor G"/>
    <property type="match status" value="1"/>
</dbReference>
<dbReference type="InterPro" id="IPR020568">
    <property type="entry name" value="Ribosomal_Su5_D2-typ_SF"/>
</dbReference>
<dbReference type="FunFam" id="3.30.70.240:FF:000001">
    <property type="entry name" value="Elongation factor G"/>
    <property type="match status" value="1"/>
</dbReference>
<dbReference type="InterPro" id="IPR031157">
    <property type="entry name" value="G_TR_CS"/>
</dbReference>
<dbReference type="InterPro" id="IPR000795">
    <property type="entry name" value="T_Tr_GTP-bd_dom"/>
</dbReference>
<organism evidence="9 10">
    <name type="scientific">Candidatus Terrybacteria bacterium RIFCSPHIGHO2_01_FULL_48_17</name>
    <dbReference type="NCBI Taxonomy" id="1802362"/>
    <lineage>
        <taxon>Bacteria</taxon>
        <taxon>Candidatus Terryibacteriota</taxon>
    </lineage>
</organism>
<evidence type="ECO:0000256" key="4">
    <source>
        <dbReference type="ARBA" id="ARBA00022917"/>
    </source>
</evidence>
<keyword evidence="6" id="KW-0963">Cytoplasm</keyword>
<dbReference type="Proteomes" id="UP000177629">
    <property type="component" value="Unassembled WGS sequence"/>
</dbReference>
<dbReference type="STRING" id="1802362.A2806_04465"/>
<sequence length="707" mass="78089">MPRQYPIERLRDIGIIAHIDAGKTTVTERVLFYTGISHKIGEVHEGQAVMDWMEQERERGITITSAATTCFWIPLEFTGLVDQAARKAKEFRFNIIDTPGHVDFTIEVERSLRVLDGGVVVFDGVAGVEPQSETVWHQADRYHVPRICFINKLDRLGASFEKSLASIHERLTPHAVALQLPIGIEDSFSGVVDLLLEKAIRFEGEHGEKVVYGDIPENMKAEVRKAREALIEKIVEHDDTLMEKYLAGEMPSVDELRAVLRKATITGKVIPVLCGSALKNKGVQPLLDAVVYYLPSPPELPPVEGTHPKTEAQETREPDDNMPFAALAFKVATDPYVGQLTFFRVYSGTLGRGSYVLNTTSGEKERIGRIVRMHANTREEVEEMFAGDIGAIVGLKNTSTGDTLCAPEKPIVLERITIPEPVISVRIEPKSKADEEKLGMALRRLAEEDPTFRVSGDQETGDTIISGMGELHLEIIVDRMKREFSVDANVGAPQVAYKETVLTTAEAEGKYIRQTGGRGQYGHVWLRVEPTERGSGFEFVDAIRGGVIPNEFIPAVGKGVKEAMDKGIVAGYPMVDAKVTLYDGSYHDVDSSEAAFKIAGSMAFQEAAKRAKPVMLEPVMSLSVVVPEQFLGDITGDISSRRGRIEELGERGQMKEVDSKVPLSEMFGYATQLRSMTQGRGAFTMEFSHYEEVPGNIAQEIAAGKRR</sequence>
<dbReference type="Pfam" id="PF00679">
    <property type="entry name" value="EFG_C"/>
    <property type="match status" value="1"/>
</dbReference>
<dbReference type="InterPro" id="IPR009000">
    <property type="entry name" value="Transl_B-barrel_sf"/>
</dbReference>
<dbReference type="HAMAP" id="MF_00054_B">
    <property type="entry name" value="EF_G_EF_2_B"/>
    <property type="match status" value="1"/>
</dbReference>
<dbReference type="Pfam" id="PF03764">
    <property type="entry name" value="EFG_IV"/>
    <property type="match status" value="1"/>
</dbReference>
<comment type="subcellular location">
    <subcellularLocation>
        <location evidence="6">Cytoplasm</location>
    </subcellularLocation>
</comment>
<accession>A0A1G2PKU0</accession>
<evidence type="ECO:0000313" key="10">
    <source>
        <dbReference type="Proteomes" id="UP000177629"/>
    </source>
</evidence>
<dbReference type="Gene3D" id="3.40.50.300">
    <property type="entry name" value="P-loop containing nucleotide triphosphate hydrolases"/>
    <property type="match status" value="1"/>
</dbReference>
<dbReference type="GO" id="GO:0032790">
    <property type="term" value="P:ribosome disassembly"/>
    <property type="evidence" value="ECO:0007669"/>
    <property type="project" value="TreeGrafter"/>
</dbReference>
<dbReference type="InterPro" id="IPR005517">
    <property type="entry name" value="Transl_elong_EFG/EF2_IV"/>
</dbReference>
<dbReference type="Pfam" id="PF00009">
    <property type="entry name" value="GTP_EFTU"/>
    <property type="match status" value="1"/>
</dbReference>
<dbReference type="GO" id="GO:0003746">
    <property type="term" value="F:translation elongation factor activity"/>
    <property type="evidence" value="ECO:0007669"/>
    <property type="project" value="UniProtKB-UniRule"/>
</dbReference>
<dbReference type="GO" id="GO:0003924">
    <property type="term" value="F:GTPase activity"/>
    <property type="evidence" value="ECO:0007669"/>
    <property type="project" value="InterPro"/>
</dbReference>
<dbReference type="FunFam" id="3.30.230.10:FF:000003">
    <property type="entry name" value="Elongation factor G"/>
    <property type="match status" value="1"/>
</dbReference>
<dbReference type="InterPro" id="IPR053905">
    <property type="entry name" value="EF-G-like_DII"/>
</dbReference>
<dbReference type="FunFam" id="3.40.50.300:FF:000029">
    <property type="entry name" value="Elongation factor G"/>
    <property type="match status" value="1"/>
</dbReference>
<dbReference type="InterPro" id="IPR004540">
    <property type="entry name" value="Transl_elong_EFG/EF2"/>
</dbReference>
<dbReference type="SMART" id="SM00838">
    <property type="entry name" value="EFG_C"/>
    <property type="match status" value="1"/>
</dbReference>
<feature type="binding site" evidence="6">
    <location>
        <begin position="151"/>
        <end position="154"/>
    </location>
    <ligand>
        <name>GTP</name>
        <dbReference type="ChEBI" id="CHEBI:37565"/>
    </ligand>
</feature>
<evidence type="ECO:0000256" key="6">
    <source>
        <dbReference type="HAMAP-Rule" id="MF_00054"/>
    </source>
</evidence>
<dbReference type="InterPro" id="IPR000640">
    <property type="entry name" value="EFG_V-like"/>
</dbReference>
<keyword evidence="5 6" id="KW-0342">GTP-binding</keyword>
<comment type="caution">
    <text evidence="9">The sequence shown here is derived from an EMBL/GenBank/DDBJ whole genome shotgun (WGS) entry which is preliminary data.</text>
</comment>
<evidence type="ECO:0000313" key="9">
    <source>
        <dbReference type="EMBL" id="OHA48917.1"/>
    </source>
</evidence>
<dbReference type="NCBIfam" id="NF009379">
    <property type="entry name" value="PRK12740.1-3"/>
    <property type="match status" value="1"/>
</dbReference>
<dbReference type="SUPFAM" id="SSF54211">
    <property type="entry name" value="Ribosomal protein S5 domain 2-like"/>
    <property type="match status" value="1"/>
</dbReference>
<reference evidence="9 10" key="1">
    <citation type="journal article" date="2016" name="Nat. Commun.">
        <title>Thousands of microbial genomes shed light on interconnected biogeochemical processes in an aquifer system.</title>
        <authorList>
            <person name="Anantharaman K."/>
            <person name="Brown C.T."/>
            <person name="Hug L.A."/>
            <person name="Sharon I."/>
            <person name="Castelle C.J."/>
            <person name="Probst A.J."/>
            <person name="Thomas B.C."/>
            <person name="Singh A."/>
            <person name="Wilkins M.J."/>
            <person name="Karaoz U."/>
            <person name="Brodie E.L."/>
            <person name="Williams K.H."/>
            <person name="Hubbard S.S."/>
            <person name="Banfield J.F."/>
        </authorList>
    </citation>
    <scope>NUCLEOTIDE SEQUENCE [LARGE SCALE GENOMIC DNA]</scope>
</reference>
<dbReference type="NCBIfam" id="TIGR00484">
    <property type="entry name" value="EF-G"/>
    <property type="match status" value="1"/>
</dbReference>
<keyword evidence="2 6" id="KW-0547">Nucleotide-binding</keyword>
<evidence type="ECO:0000256" key="1">
    <source>
        <dbReference type="ARBA" id="ARBA00005870"/>
    </source>
</evidence>
<protein>
    <recommendedName>
        <fullName evidence="6 7">Elongation factor G</fullName>
        <shortName evidence="6">EF-G</shortName>
    </recommendedName>
</protein>
<dbReference type="GO" id="GO:0005737">
    <property type="term" value="C:cytoplasm"/>
    <property type="evidence" value="ECO:0007669"/>
    <property type="project" value="UniProtKB-SubCell"/>
</dbReference>
<dbReference type="PRINTS" id="PR00315">
    <property type="entry name" value="ELONGATNFCT"/>
</dbReference>
<feature type="binding site" evidence="6">
    <location>
        <begin position="97"/>
        <end position="101"/>
    </location>
    <ligand>
        <name>GTP</name>
        <dbReference type="ChEBI" id="CHEBI:37565"/>
    </ligand>
</feature>
<dbReference type="InterPro" id="IPR027417">
    <property type="entry name" value="P-loop_NTPase"/>
</dbReference>
<evidence type="ECO:0000256" key="5">
    <source>
        <dbReference type="ARBA" id="ARBA00023134"/>
    </source>
</evidence>
<dbReference type="CDD" id="cd16262">
    <property type="entry name" value="EFG_III"/>
    <property type="match status" value="1"/>
</dbReference>
<keyword evidence="3 6" id="KW-0251">Elongation factor</keyword>
<keyword evidence="4 6" id="KW-0648">Protein biosynthesis</keyword>
<dbReference type="PROSITE" id="PS51722">
    <property type="entry name" value="G_TR_2"/>
    <property type="match status" value="1"/>
</dbReference>
<proteinExistence type="inferred from homology"/>
<dbReference type="CDD" id="cd01886">
    <property type="entry name" value="EF-G"/>
    <property type="match status" value="1"/>
</dbReference>
<dbReference type="InterPro" id="IPR047872">
    <property type="entry name" value="EFG_IV"/>
</dbReference>
<dbReference type="CDD" id="cd01434">
    <property type="entry name" value="EFG_mtEFG1_IV"/>
    <property type="match status" value="1"/>
</dbReference>
<dbReference type="SUPFAM" id="SSF50447">
    <property type="entry name" value="Translation proteins"/>
    <property type="match status" value="1"/>
</dbReference>
<dbReference type="InterPro" id="IPR041095">
    <property type="entry name" value="EFG_II"/>
</dbReference>
<dbReference type="Pfam" id="PF22042">
    <property type="entry name" value="EF-G_D2"/>
    <property type="match status" value="1"/>
</dbReference>
<dbReference type="InterPro" id="IPR035647">
    <property type="entry name" value="EFG_III/V"/>
</dbReference>
<dbReference type="FunFam" id="2.40.30.10:FF:000006">
    <property type="entry name" value="Elongation factor G"/>
    <property type="match status" value="1"/>
</dbReference>
<dbReference type="InterPro" id="IPR014721">
    <property type="entry name" value="Ribsml_uS5_D2-typ_fold_subgr"/>
</dbReference>
<dbReference type="Gene3D" id="3.30.70.240">
    <property type="match status" value="1"/>
</dbReference>
<gene>
    <name evidence="6" type="primary">fusA</name>
    <name evidence="9" type="ORF">A2806_04465</name>
</gene>
<dbReference type="Gene3D" id="3.30.70.870">
    <property type="entry name" value="Elongation Factor G (Translational Gtpase), domain 3"/>
    <property type="match status" value="1"/>
</dbReference>
<evidence type="ECO:0000256" key="2">
    <source>
        <dbReference type="ARBA" id="ARBA00022741"/>
    </source>
</evidence>
<dbReference type="Pfam" id="PF14492">
    <property type="entry name" value="EFG_III"/>
    <property type="match status" value="1"/>
</dbReference>
<name>A0A1G2PKU0_9BACT</name>
<evidence type="ECO:0000256" key="3">
    <source>
        <dbReference type="ARBA" id="ARBA00022768"/>
    </source>
</evidence>
<feature type="binding site" evidence="6">
    <location>
        <begin position="17"/>
        <end position="24"/>
    </location>
    <ligand>
        <name>GTP</name>
        <dbReference type="ChEBI" id="CHEBI:37565"/>
    </ligand>
</feature>
<dbReference type="NCBIfam" id="NF009381">
    <property type="entry name" value="PRK12740.1-5"/>
    <property type="match status" value="1"/>
</dbReference>
<comment type="similarity">
    <text evidence="1 6">Belongs to the TRAFAC class translation factor GTPase superfamily. Classic translation factor GTPase family. EF-G/EF-2 subfamily.</text>
</comment>
<dbReference type="InterPro" id="IPR035649">
    <property type="entry name" value="EFG_V"/>
</dbReference>
<evidence type="ECO:0000256" key="7">
    <source>
        <dbReference type="NCBIfam" id="TIGR00484"/>
    </source>
</evidence>
<dbReference type="CDD" id="cd04088">
    <property type="entry name" value="EFG_mtEFG_II"/>
    <property type="match status" value="1"/>
</dbReference>
<dbReference type="AlphaFoldDB" id="A0A1G2PKU0"/>
<dbReference type="SUPFAM" id="SSF52540">
    <property type="entry name" value="P-loop containing nucleoside triphosphate hydrolases"/>
    <property type="match status" value="1"/>
</dbReference>
<dbReference type="NCBIfam" id="TIGR00231">
    <property type="entry name" value="small_GTP"/>
    <property type="match status" value="1"/>
</dbReference>
<dbReference type="PROSITE" id="PS00301">
    <property type="entry name" value="G_TR_1"/>
    <property type="match status" value="1"/>
</dbReference>
<comment type="function">
    <text evidence="6">Catalyzes the GTP-dependent ribosomal translocation step during translation elongation. During this step, the ribosome changes from the pre-translocational (PRE) to the post-translocational (POST) state as the newly formed A-site-bound peptidyl-tRNA and P-site-bound deacylated tRNA move to the P and E sites, respectively. Catalyzes the coordinated movement of the two tRNA molecules, the mRNA and conformational changes in the ribosome.</text>
</comment>
<dbReference type="PANTHER" id="PTHR43261">
    <property type="entry name" value="TRANSLATION ELONGATION FACTOR G-RELATED"/>
    <property type="match status" value="1"/>
</dbReference>
<dbReference type="Gene3D" id="3.30.230.10">
    <property type="match status" value="1"/>
</dbReference>